<dbReference type="Proteomes" id="UP001218788">
    <property type="component" value="Unassembled WGS sequence"/>
</dbReference>
<evidence type="ECO:0000313" key="5">
    <source>
        <dbReference type="EMBL" id="MDC8829476.1"/>
    </source>
</evidence>
<dbReference type="Gene3D" id="1.10.10.60">
    <property type="entry name" value="Homeodomain-like"/>
    <property type="match status" value="1"/>
</dbReference>
<dbReference type="InterPro" id="IPR046532">
    <property type="entry name" value="DUF6597"/>
</dbReference>
<keyword evidence="2" id="KW-0238">DNA-binding</keyword>
<dbReference type="Pfam" id="PF20240">
    <property type="entry name" value="DUF6597"/>
    <property type="match status" value="1"/>
</dbReference>
<proteinExistence type="predicted"/>
<evidence type="ECO:0000313" key="6">
    <source>
        <dbReference type="Proteomes" id="UP001218788"/>
    </source>
</evidence>
<keyword evidence="6" id="KW-1185">Reference proteome</keyword>
<dbReference type="Pfam" id="PF12833">
    <property type="entry name" value="HTH_18"/>
    <property type="match status" value="1"/>
</dbReference>
<dbReference type="EMBL" id="JAQQXP010000001">
    <property type="protein sequence ID" value="MDC8829476.1"/>
    <property type="molecule type" value="Genomic_DNA"/>
</dbReference>
<protein>
    <submittedName>
        <fullName evidence="5">AraC family transcriptional regulator</fullName>
    </submittedName>
</protein>
<organism evidence="5 6">
    <name type="scientific">Alteromonas gilva</name>
    <dbReference type="NCBI Taxonomy" id="2987522"/>
    <lineage>
        <taxon>Bacteria</taxon>
        <taxon>Pseudomonadati</taxon>
        <taxon>Pseudomonadota</taxon>
        <taxon>Gammaproteobacteria</taxon>
        <taxon>Alteromonadales</taxon>
        <taxon>Alteromonadaceae</taxon>
        <taxon>Alteromonas/Salinimonas group</taxon>
        <taxon>Alteromonas</taxon>
    </lineage>
</organism>
<dbReference type="InterPro" id="IPR018060">
    <property type="entry name" value="HTH_AraC"/>
</dbReference>
<reference evidence="5 6" key="1">
    <citation type="submission" date="2022-10" db="EMBL/GenBank/DDBJ databases">
        <title>Alteromonas sp. chi3 Genome sequencing.</title>
        <authorList>
            <person name="Park S."/>
        </authorList>
    </citation>
    <scope>NUCLEOTIDE SEQUENCE [LARGE SCALE GENOMIC DNA]</scope>
    <source>
        <strain evidence="6">chi3</strain>
    </source>
</reference>
<feature type="domain" description="HTH araC/xylS-type" evidence="4">
    <location>
        <begin position="171"/>
        <end position="268"/>
    </location>
</feature>
<keyword evidence="3" id="KW-0804">Transcription</keyword>
<dbReference type="SUPFAM" id="SSF46689">
    <property type="entry name" value="Homeodomain-like"/>
    <property type="match status" value="1"/>
</dbReference>
<dbReference type="PANTHER" id="PTHR46796:SF13">
    <property type="entry name" value="HTH-TYPE TRANSCRIPTIONAL ACTIVATOR RHAS"/>
    <property type="match status" value="1"/>
</dbReference>
<comment type="caution">
    <text evidence="5">The sequence shown here is derived from an EMBL/GenBank/DDBJ whole genome shotgun (WGS) entry which is preliminary data.</text>
</comment>
<dbReference type="SMART" id="SM00342">
    <property type="entry name" value="HTH_ARAC"/>
    <property type="match status" value="1"/>
</dbReference>
<evidence type="ECO:0000256" key="1">
    <source>
        <dbReference type="ARBA" id="ARBA00023015"/>
    </source>
</evidence>
<keyword evidence="1" id="KW-0805">Transcription regulation</keyword>
<dbReference type="PROSITE" id="PS01124">
    <property type="entry name" value="HTH_ARAC_FAMILY_2"/>
    <property type="match status" value="1"/>
</dbReference>
<evidence type="ECO:0000256" key="3">
    <source>
        <dbReference type="ARBA" id="ARBA00023163"/>
    </source>
</evidence>
<name>A0ABT5KZ40_9ALTE</name>
<evidence type="ECO:0000259" key="4">
    <source>
        <dbReference type="PROSITE" id="PS01124"/>
    </source>
</evidence>
<sequence>MTNPNLQPNQNPITGVLHSNESAKQYNLRRYYPPAQLNHLVEQFWFVDWQLPDGHGHTQQNLPDPNFHLVIDKGVARLLGPVSKVYAYPMHGTGRILGVKFNIGALASLLTAPVTEYVDKEIPAAGCFGSNTDRLVAQLADAPDDEAMLATLHHFLRPFDSPPDPALLHTAEMLELIKHNSGISTVALLSQYSGYSVRTLQRNFQHYVGLSPKWLVRKYRLHDALASLEDRRTSIADVVALLDYSDQSHLIRDFKTMLGVTPGSYTKA</sequence>
<accession>A0ABT5KZ40</accession>
<evidence type="ECO:0000256" key="2">
    <source>
        <dbReference type="ARBA" id="ARBA00023125"/>
    </source>
</evidence>
<dbReference type="InterPro" id="IPR009057">
    <property type="entry name" value="Homeodomain-like_sf"/>
</dbReference>
<dbReference type="InterPro" id="IPR050204">
    <property type="entry name" value="AraC_XylS_family_regulators"/>
</dbReference>
<dbReference type="RefSeq" id="WP_273637850.1">
    <property type="nucleotide sequence ID" value="NZ_JAQQXP010000001.1"/>
</dbReference>
<gene>
    <name evidence="5" type="ORF">OIK42_01750</name>
</gene>
<dbReference type="PANTHER" id="PTHR46796">
    <property type="entry name" value="HTH-TYPE TRANSCRIPTIONAL ACTIVATOR RHAS-RELATED"/>
    <property type="match status" value="1"/>
</dbReference>